<keyword evidence="1" id="KW-0805">Transcription regulation</keyword>
<dbReference type="Proteomes" id="UP000092462">
    <property type="component" value="Unassembled WGS sequence"/>
</dbReference>
<dbReference type="Gene3D" id="1.10.150.60">
    <property type="entry name" value="ARID DNA-binding domain"/>
    <property type="match status" value="1"/>
</dbReference>
<dbReference type="VEuPathDB" id="VectorBase:PPAI000163"/>
<dbReference type="EMBL" id="AJVK01020151">
    <property type="status" value="NOT_ANNOTATED_CDS"/>
    <property type="molecule type" value="Genomic_DNA"/>
</dbReference>
<organism evidence="5 6">
    <name type="scientific">Phlebotomus papatasi</name>
    <name type="common">Sandfly</name>
    <dbReference type="NCBI Taxonomy" id="29031"/>
    <lineage>
        <taxon>Eukaryota</taxon>
        <taxon>Metazoa</taxon>
        <taxon>Ecdysozoa</taxon>
        <taxon>Arthropoda</taxon>
        <taxon>Hexapoda</taxon>
        <taxon>Insecta</taxon>
        <taxon>Pterygota</taxon>
        <taxon>Neoptera</taxon>
        <taxon>Endopterygota</taxon>
        <taxon>Diptera</taxon>
        <taxon>Nematocera</taxon>
        <taxon>Psychodoidea</taxon>
        <taxon>Psychodidae</taxon>
        <taxon>Phlebotomus</taxon>
        <taxon>Phlebotomus</taxon>
    </lineage>
</organism>
<dbReference type="PANTHER" id="PTHR15348:SF0">
    <property type="entry name" value="PROTEIN DEAD RINGER"/>
    <property type="match status" value="1"/>
</dbReference>
<evidence type="ECO:0000256" key="4">
    <source>
        <dbReference type="SAM" id="MobiDB-lite"/>
    </source>
</evidence>
<reference evidence="5" key="1">
    <citation type="submission" date="2022-08" db="UniProtKB">
        <authorList>
            <consortium name="EnsemblMetazoa"/>
        </authorList>
    </citation>
    <scope>IDENTIFICATION</scope>
    <source>
        <strain evidence="5">Israel</strain>
    </source>
</reference>
<evidence type="ECO:0000256" key="1">
    <source>
        <dbReference type="ARBA" id="ARBA00023015"/>
    </source>
</evidence>
<sequence length="348" mass="38769">MQCARKRGKEQEVQYMKYLYPYECDKKNLSTPAELQAAIDGNRREGRRSSYGQFDPQMQGQLQMPPVQRSPVTSNIQQMSPLSLVTHGNAPSAHHRLMGAPTVGQMPNIVPHELEQRMMEYIKLFQSAKEPRREYHFYKHLTATTLDPFEDSIALPPCHNSPLYASPSKKHANVSLSAGSQSPELSREALNALEMSRVAMWSIYNNNASPPTPLNTASPPGTEPPQREALNLSESPPHVAVKRERDHMIGSDYSAEGGRERDFGQPPMKRGFHHFAPGASHDAADVPHPAERTASSPVMHANQRNGNALDSNHVDKNNRHQMNQSSGSDASTPVLAGMQFKITMLWHV</sequence>
<dbReference type="GO" id="GO:0005634">
    <property type="term" value="C:nucleus"/>
    <property type="evidence" value="ECO:0007669"/>
    <property type="project" value="TreeGrafter"/>
</dbReference>
<proteinExistence type="predicted"/>
<feature type="compositionally biased region" description="Polar residues" evidence="4">
    <location>
        <begin position="320"/>
        <end position="331"/>
    </location>
</feature>
<feature type="compositionally biased region" description="Basic and acidic residues" evidence="4">
    <location>
        <begin position="282"/>
        <end position="291"/>
    </location>
</feature>
<dbReference type="InterPro" id="IPR045147">
    <property type="entry name" value="ARI3A/B/C"/>
</dbReference>
<dbReference type="GO" id="GO:0006357">
    <property type="term" value="P:regulation of transcription by RNA polymerase II"/>
    <property type="evidence" value="ECO:0007669"/>
    <property type="project" value="InterPro"/>
</dbReference>
<dbReference type="GO" id="GO:0003677">
    <property type="term" value="F:DNA binding"/>
    <property type="evidence" value="ECO:0007669"/>
    <property type="project" value="InterPro"/>
</dbReference>
<evidence type="ECO:0000313" key="5">
    <source>
        <dbReference type="EnsemblMetazoa" id="PPAI000163-PA"/>
    </source>
</evidence>
<dbReference type="InterPro" id="IPR036431">
    <property type="entry name" value="ARID_dom_sf"/>
</dbReference>
<dbReference type="EMBL" id="AJVK01020149">
    <property type="status" value="NOT_ANNOTATED_CDS"/>
    <property type="molecule type" value="Genomic_DNA"/>
</dbReference>
<evidence type="ECO:0000256" key="3">
    <source>
        <dbReference type="ARBA" id="ARBA00023242"/>
    </source>
</evidence>
<dbReference type="EMBL" id="AJVK01020152">
    <property type="status" value="NOT_ANNOTATED_CDS"/>
    <property type="molecule type" value="Genomic_DNA"/>
</dbReference>
<dbReference type="AlphaFoldDB" id="A0A1B0GM01"/>
<feature type="compositionally biased region" description="Polar residues" evidence="4">
    <location>
        <begin position="50"/>
        <end position="61"/>
    </location>
</feature>
<feature type="compositionally biased region" description="Polar residues" evidence="4">
    <location>
        <begin position="210"/>
        <end position="219"/>
    </location>
</feature>
<dbReference type="EMBL" id="AJVK01020150">
    <property type="status" value="NOT_ANNOTATED_CDS"/>
    <property type="molecule type" value="Genomic_DNA"/>
</dbReference>
<dbReference type="PANTHER" id="PTHR15348">
    <property type="entry name" value="AT-RICH INTERACTIVE DOMAIN-CONTAINING PROTEIN ARID DOMAIN- CONTAINING PROTEIN DEAD RINGER PROTEIN B-CELL REGULATOR OF IGH TRANSCRIPTION BRIGHT"/>
    <property type="match status" value="1"/>
</dbReference>
<protein>
    <submittedName>
        <fullName evidence="5">Uncharacterized protein</fullName>
    </submittedName>
</protein>
<feature type="region of interest" description="Disordered" evidence="4">
    <location>
        <begin position="210"/>
        <end position="232"/>
    </location>
</feature>
<accession>A0A1B0GM01</accession>
<dbReference type="EnsemblMetazoa" id="PPAI000163-RA">
    <property type="protein sequence ID" value="PPAI000163-PA"/>
    <property type="gene ID" value="PPAI000163"/>
</dbReference>
<evidence type="ECO:0000313" key="6">
    <source>
        <dbReference type="Proteomes" id="UP000092462"/>
    </source>
</evidence>
<keyword evidence="3" id="KW-0539">Nucleus</keyword>
<name>A0A1B0GM01_PHLPP</name>
<feature type="region of interest" description="Disordered" evidence="4">
    <location>
        <begin position="252"/>
        <end position="332"/>
    </location>
</feature>
<keyword evidence="6" id="KW-1185">Reference proteome</keyword>
<feature type="region of interest" description="Disordered" evidence="4">
    <location>
        <begin position="40"/>
        <end position="61"/>
    </location>
</feature>
<keyword evidence="2" id="KW-0804">Transcription</keyword>
<evidence type="ECO:0000256" key="2">
    <source>
        <dbReference type="ARBA" id="ARBA00023163"/>
    </source>
</evidence>
<dbReference type="VEuPathDB" id="VectorBase:PPAPM1_002852"/>